<dbReference type="Gene3D" id="2.60.40.2810">
    <property type="match status" value="1"/>
</dbReference>
<organism evidence="6 7">
    <name type="scientific">Micrococcus terreus</name>
    <dbReference type="NCBI Taxonomy" id="574650"/>
    <lineage>
        <taxon>Bacteria</taxon>
        <taxon>Bacillati</taxon>
        <taxon>Actinomycetota</taxon>
        <taxon>Actinomycetes</taxon>
        <taxon>Micrococcales</taxon>
        <taxon>Micrococcaceae</taxon>
        <taxon>Micrococcus</taxon>
    </lineage>
</organism>
<evidence type="ECO:0000256" key="2">
    <source>
        <dbReference type="ARBA" id="ARBA00023295"/>
    </source>
</evidence>
<feature type="domain" description="Fibronectin type-III" evidence="5">
    <location>
        <begin position="1485"/>
        <end position="1574"/>
    </location>
</feature>
<reference evidence="6 7" key="1">
    <citation type="submission" date="2016-10" db="EMBL/GenBank/DDBJ databases">
        <authorList>
            <person name="de Groot N.N."/>
        </authorList>
    </citation>
    <scope>NUCLEOTIDE SEQUENCE [LARGE SCALE GENOMIC DNA]</scope>
    <source>
        <strain evidence="6 7">CGMCC 1.7054</strain>
    </source>
</reference>
<sequence>MGAWGRGWRGASKPAAFSAVGALVIAGSVLYPGMETADLDLHDGAIWVTKEDNGFIGHLNHSSHILDGGFRAPFENYSLHQQDEHAVMVDPASGALVSIDASLMSSGDQTMLPATEHFALGGGSFSANSAEDGTVFAGTFTPAPVLSSEDPLYEADGAVASTTTTTGTVLVADLASAELISFVASEDDNAWEESSRESLTALASMTSPVVTAVGDTGVVVDADSGTVVWPGGQVQDDRLVGAVPQPGGPNSGVVGLATSAELLSVRLENGSVTSVPLSAPDDAAAGALQPGGSADERTITAPVFAAGCLHAASRSTGYYLRDCAGDHDDEIVPIPELSGSGSLVFRVNRDQVVLNDTGEGTTWMVLDQMKVVSNWDDLEPPKGKGEDTEEESDEVTQQTALPERQEENRPPVAVDDSFGVRAGRTTQLPVLFNDSDPDGDVLVARMVGEQPGIGTVQRILDGVGLQIVVPEDATGTATIRYEARDGRADGVDDAEVRLRVVPESENSAPTQERVPVLRVPAGESVSAQVLPDWIDPDGDDLQLVGATAPDDDAVRTRPDGQFTFQDNSGEAGLREVELTVSDGRETATGKVQIEVLERGSVEPPVTLADHVTVQVGQVATVTPLANDQDPLGGSLRLAFVQQVPALDIAYSASGGTVQISGDSPGTHYLEYIAANELDSAPGLIRVDVVDSDEDSGLPVAVRDTALLPAGGDVLVNVLGNDTDPSGGILVVQGVRPVTGDSGGAAPIKVAVEDFNHIRVVDTGGLARPITFTYEVSNAQGTSLGEVTVVPLPQPEVLEPPVAVPDTAVVRVGDVATIDVLANDVHPNQEDLILEPELAEAPSPERLDAFTSEGKLRVQAGNDPGRTQVSYTVRGPDGQRASAVVDITMVAMDRANNSAPVPPTVRSRVLAGESVSIPIALEGSDPDGDSVTLVGVDSPPKQGSVRMEQGRLVYRAADDSAGTDTFTYLVTDRLGATAVGTVSIGIARSLEVNHPPVALDDSVEVRPGRTFTTNVLANDADPDGDQVALVRDGFTPSIPETSIEIIEGRVQVTAPEEPGFLNITYTIADPAGAQDTGNLAVTVSPEAPLLSPIARDDVLGHEQIADEDQVVVSVLTNDEDPDGAVGDLTVTVDDAAAEAGVQVDGQDVVVPVGSGAQTVKYTVTDIDGNVGHAFILVPGNDNRPPWLLTGEPLQVMAGESLDVDLQDHVGVRDGRRPRLTEDSSATAAPTSASLEVRSATTMAFTAAEDFSGNASVNVTVTDGENGTDPNGLVSTLSIPVTVLPRPEQNNPPRVQSTQMQIEQGGDPVTLDLAPLASDPDGDDLSFALGERSGDLAATLEGTVLTVTPAANARRGGAGSVDFTVTDGDSDPVAARVSVAVVGTSRELPRAIADLVQDARSGDPVVVPALENDVNPFQGEAPLTIVDTQVVVGEGTATTDGTTVTVTPGESWSGRMRVTYTIQDMTRDQARQARGEITVVVKGAPGAPGVPRIEGIDDGQVSLSWAAPPDNGAPITGYTVTDTTTGRTQACSSTTCTITGLENAVEHRFTVTATNEVGESDPSGASAPAVPDVRPEMPAAPSATAEDGRVDLTWTPPANRGSAITEYRVQISPALSGGATRSTGATTSLRWDGLGNGVPYRFRIQALNQADEPSEWSPWSVDVTPAGKPFAPGTPTAVRDQSVVDGGVVRVAWSAADDNGAPLSGYTVTAYAGNSVAGTRQVGAGTTSLSWSGLEKSTAYRFSVTATNSKGDSPTSGQSSAVTPFGLPGAVSSVRTSATGQDNTLSLSFSGAAANGSPVRYEYSLGGGWTSLGAATSDTIRVPANGSTYTVSVRAVNEAGPGPTASATTVAAYGPYAMPQIAASSHQGGVKFSWNPDTVRAGNGRSVTFAVTVNGSSVPNSGSYESPQTKAATDYRIQIQVCAAGGADCQVAGQSARSEPIPDPTARLSVGPKSSISTCTENGGTEYSNCWDTQMDFIGFPPGELAVTCTPRGAEGSHRAGEVYEYATGTVTIGADGTYSGVPRFCILHDGHSDFRLRMKEHGVESNVIYGPWP</sequence>
<evidence type="ECO:0000256" key="1">
    <source>
        <dbReference type="ARBA" id="ARBA00022737"/>
    </source>
</evidence>
<dbReference type="CDD" id="cd00063">
    <property type="entry name" value="FN3"/>
    <property type="match status" value="4"/>
</dbReference>
<dbReference type="SUPFAM" id="SSF49265">
    <property type="entry name" value="Fibronectin type III"/>
    <property type="match status" value="2"/>
</dbReference>
<protein>
    <submittedName>
        <fullName evidence="6">Fibronectin type III domain-containing protein</fullName>
    </submittedName>
</protein>
<keyword evidence="1" id="KW-0677">Repeat</keyword>
<feature type="region of interest" description="Disordered" evidence="4">
    <location>
        <begin position="1933"/>
        <end position="1953"/>
    </location>
</feature>
<keyword evidence="3" id="KW-0119">Carbohydrate metabolism</keyword>
<proteinExistence type="predicted"/>
<dbReference type="SMART" id="SM00060">
    <property type="entry name" value="FN3"/>
    <property type="match status" value="4"/>
</dbReference>
<dbReference type="InterPro" id="IPR036116">
    <property type="entry name" value="FN3_sf"/>
</dbReference>
<accession>A0A1I7MHL2</accession>
<dbReference type="OrthoDB" id="5241356at2"/>
<dbReference type="Pfam" id="PF00041">
    <property type="entry name" value="fn3"/>
    <property type="match status" value="3"/>
</dbReference>
<feature type="domain" description="Fibronectin type-III" evidence="5">
    <location>
        <begin position="1575"/>
        <end position="1665"/>
    </location>
</feature>
<feature type="region of interest" description="Disordered" evidence="4">
    <location>
        <begin position="1212"/>
        <end position="1232"/>
    </location>
</feature>
<dbReference type="RefSeq" id="WP_091694948.1">
    <property type="nucleotide sequence ID" value="NZ_FPCG01000002.1"/>
</dbReference>
<evidence type="ECO:0000313" key="6">
    <source>
        <dbReference type="EMBL" id="SFV21406.1"/>
    </source>
</evidence>
<dbReference type="GO" id="GO:0016798">
    <property type="term" value="F:hydrolase activity, acting on glycosyl bonds"/>
    <property type="evidence" value="ECO:0007669"/>
    <property type="project" value="UniProtKB-KW"/>
</dbReference>
<dbReference type="PROSITE" id="PS50853">
    <property type="entry name" value="FN3"/>
    <property type="match status" value="3"/>
</dbReference>
<dbReference type="InterPro" id="IPR013783">
    <property type="entry name" value="Ig-like_fold"/>
</dbReference>
<dbReference type="PANTHER" id="PTHR13817">
    <property type="entry name" value="TITIN"/>
    <property type="match status" value="1"/>
</dbReference>
<dbReference type="Proteomes" id="UP000198881">
    <property type="component" value="Unassembled WGS sequence"/>
</dbReference>
<dbReference type="GO" id="GO:0000272">
    <property type="term" value="P:polysaccharide catabolic process"/>
    <property type="evidence" value="ECO:0007669"/>
    <property type="project" value="UniProtKB-KW"/>
</dbReference>
<dbReference type="Gene3D" id="2.60.40.10">
    <property type="entry name" value="Immunoglobulins"/>
    <property type="match status" value="4"/>
</dbReference>
<dbReference type="InterPro" id="IPR003961">
    <property type="entry name" value="FN3_dom"/>
</dbReference>
<keyword evidence="2" id="KW-0326">Glycosidase</keyword>
<dbReference type="STRING" id="574650.SAMN04487966_102340"/>
<feature type="region of interest" description="Disordered" evidence="4">
    <location>
        <begin position="374"/>
        <end position="416"/>
    </location>
</feature>
<dbReference type="Pfam" id="PF17963">
    <property type="entry name" value="Big_9"/>
    <property type="match status" value="7"/>
</dbReference>
<evidence type="ECO:0000313" key="7">
    <source>
        <dbReference type="Proteomes" id="UP000198881"/>
    </source>
</evidence>
<dbReference type="NCBIfam" id="NF012211">
    <property type="entry name" value="tand_rpt_95"/>
    <property type="match status" value="1"/>
</dbReference>
<evidence type="ECO:0000259" key="5">
    <source>
        <dbReference type="PROSITE" id="PS50853"/>
    </source>
</evidence>
<feature type="compositionally biased region" description="Low complexity" evidence="4">
    <location>
        <begin position="1222"/>
        <end position="1232"/>
    </location>
</feature>
<keyword evidence="3" id="KW-0624">Polysaccharide degradation</keyword>
<keyword evidence="7" id="KW-1185">Reference proteome</keyword>
<dbReference type="InterPro" id="IPR050964">
    <property type="entry name" value="Striated_Muscle_Regulatory"/>
</dbReference>
<dbReference type="EMBL" id="FPCG01000002">
    <property type="protein sequence ID" value="SFV21406.1"/>
    <property type="molecule type" value="Genomic_DNA"/>
</dbReference>
<gene>
    <name evidence="6" type="ORF">SAMN04487966_102340</name>
</gene>
<feature type="domain" description="Fibronectin type-III" evidence="5">
    <location>
        <begin position="1669"/>
        <end position="1764"/>
    </location>
</feature>
<evidence type="ECO:0000256" key="4">
    <source>
        <dbReference type="SAM" id="MobiDB-lite"/>
    </source>
</evidence>
<keyword evidence="2" id="KW-0378">Hydrolase</keyword>
<dbReference type="PANTHER" id="PTHR13817:SF166">
    <property type="entry name" value="NEURONAL IGCAM-RELATED"/>
    <property type="match status" value="1"/>
</dbReference>
<name>A0A1I7MHL2_9MICC</name>
<evidence type="ECO:0000256" key="3">
    <source>
        <dbReference type="ARBA" id="ARBA00023326"/>
    </source>
</evidence>
<feature type="region of interest" description="Disordered" evidence="4">
    <location>
        <begin position="1554"/>
        <end position="1595"/>
    </location>
</feature>